<evidence type="ECO:0000256" key="1">
    <source>
        <dbReference type="SAM" id="MobiDB-lite"/>
    </source>
</evidence>
<feature type="compositionally biased region" description="Gly residues" evidence="1">
    <location>
        <begin position="655"/>
        <end position="678"/>
    </location>
</feature>
<name>A0AAE1NRB1_9EUCA</name>
<feature type="region of interest" description="Disordered" evidence="1">
    <location>
        <begin position="161"/>
        <end position="182"/>
    </location>
</feature>
<feature type="region of interest" description="Disordered" evidence="1">
    <location>
        <begin position="456"/>
        <end position="606"/>
    </location>
</feature>
<feature type="region of interest" description="Disordered" evidence="1">
    <location>
        <begin position="66"/>
        <end position="88"/>
    </location>
</feature>
<dbReference type="InterPro" id="IPR001660">
    <property type="entry name" value="SAM"/>
</dbReference>
<dbReference type="SUPFAM" id="SSF47769">
    <property type="entry name" value="SAM/Pointed domain"/>
    <property type="match status" value="1"/>
</dbReference>
<feature type="region of interest" description="Disordered" evidence="1">
    <location>
        <begin position="636"/>
        <end position="711"/>
    </location>
</feature>
<feature type="region of interest" description="Disordered" evidence="1">
    <location>
        <begin position="13"/>
        <end position="49"/>
    </location>
</feature>
<feature type="compositionally biased region" description="Low complexity" evidence="1">
    <location>
        <begin position="162"/>
        <end position="171"/>
    </location>
</feature>
<feature type="region of interest" description="Disordered" evidence="1">
    <location>
        <begin position="750"/>
        <end position="883"/>
    </location>
</feature>
<evidence type="ECO:0000313" key="3">
    <source>
        <dbReference type="EMBL" id="KAK4293842.1"/>
    </source>
</evidence>
<feature type="region of interest" description="Disordered" evidence="1">
    <location>
        <begin position="207"/>
        <end position="338"/>
    </location>
</feature>
<feature type="compositionally biased region" description="Low complexity" evidence="1">
    <location>
        <begin position="480"/>
        <end position="504"/>
    </location>
</feature>
<dbReference type="Proteomes" id="UP001292094">
    <property type="component" value="Unassembled WGS sequence"/>
</dbReference>
<dbReference type="SMART" id="SM00454">
    <property type="entry name" value="SAM"/>
    <property type="match status" value="1"/>
</dbReference>
<dbReference type="InterPro" id="IPR013761">
    <property type="entry name" value="SAM/pointed_sf"/>
</dbReference>
<feature type="compositionally biased region" description="Low complexity" evidence="1">
    <location>
        <begin position="267"/>
        <end position="329"/>
    </location>
</feature>
<dbReference type="AlphaFoldDB" id="A0AAE1NRB1"/>
<feature type="compositionally biased region" description="Pro residues" evidence="1">
    <location>
        <begin position="753"/>
        <end position="771"/>
    </location>
</feature>
<feature type="compositionally biased region" description="Polar residues" evidence="1">
    <location>
        <begin position="516"/>
        <end position="540"/>
    </location>
</feature>
<comment type="caution">
    <text evidence="3">The sequence shown here is derived from an EMBL/GenBank/DDBJ whole genome shotgun (WGS) entry which is preliminary data.</text>
</comment>
<dbReference type="Gene3D" id="1.10.150.50">
    <property type="entry name" value="Transcription Factor, Ets-1"/>
    <property type="match status" value="1"/>
</dbReference>
<feature type="compositionally biased region" description="Basic and acidic residues" evidence="1">
    <location>
        <begin position="456"/>
        <end position="473"/>
    </location>
</feature>
<sequence>MALLVVVGGTGTVHSVYKPVPPPKPFSGNNNNNNTTEDQDTTQQQQQQHNNINNTTTSLRDQLATITGGVTGSGGTTSNNNNNNGPPPLLSHILVTDQGHFHTHSTKFPIEIKECPPSFPPSSSTLGRGLRGLSGLAGMGVAKGSTLPRAGVPSLPPPLPQHNNTTTHSTSGVGGGSNLSGGGVGVLEEREQLVASERHLRFLDGIDNPALLDDTPMPSYRAQGGVTHTQPSHIPPEGTLAGVLPNSAQPRPYESPFLPRLPFRNPSHQQQQQQQSSQLHHTPSSQSYHSTSQHHPAPGSQHLPPPSSQSHQGTNPQPYSSSSASQQPSLTRETWMRSSQGQYAGLVEIHPPQGHLYMNGHTPHSHHGLPNPHLPNGSTHSHSSPHHDGPHTHHHTHMNGHQEPSVGQGNRSTVTAPDDNAANDCQERRDDLRKDDKWGSLTRGLAARKYQNLKEKLSNKFSRGDKSEERPSDIKNINSQGTNTQLNGNTQQQQQHQEGGVVDQGPGGGENGRVNKLNTSFRRAVQQTPGQHQQSTMETSLTHDHTHTNGLPPHYPRSPDQYRPKQPLPVPQSHQAGPPSPRLGQSQQKQQQQDPFGHGLGNRRSGSYHHLTQVRQEPPISWHPHHYSVENLSHSHALPSDHTYSGPAITSGRGQPAGGEGGGSGGSDSGRGTAGSGGEPRIPNALDTSLDSATSHKHNNHGHSSGNDSEWVDMTDAELQLIMKKGNDGLKTGGGAVGSNNKLVRRESLAATPPLPPLSPEATPEPSPHPSPPRHRKYSLSYSSSGLNKPDLLEAAGNKRSGGGGGGGGGNGSGSGGGGGGDSQNSSQSTPRRSSGTQPQQHSHTGKSTGGHRSQATLPPPSWHHRKEEERQQRGVPSYDPHKAKNRINIDVALGELDGGEITSTTDALDLDSMLDGATEATTDEDDDNSHPDVHLIRKQLEGLEGMYSEVLKLLGGGGGGGGGGRRGSRHMHVGGGGGDLKTSRRRLHGSLSSLPSSIMSSRPGRDKRNRVIDDRVRKLGRDGGGRTIHKRFQRLESHVVTLARSVAHLSSEMRTQHLMFQEIESVRAEVAALRTGGGSGGGGGGGGSGGGGGGHSGRTGGHVSWESFRAGIPGLSNPGRVKKLTQFFGDEPPLVRIFLRKLGYEKYAALFEQEKIGMLELPYLTEERLQKIGIPMGPRLRILQEAQGPIRKEGNLSVYVV</sequence>
<feature type="compositionally biased region" description="Gly residues" evidence="1">
    <location>
        <begin position="172"/>
        <end position="182"/>
    </location>
</feature>
<evidence type="ECO:0000313" key="4">
    <source>
        <dbReference type="Proteomes" id="UP001292094"/>
    </source>
</evidence>
<dbReference type="Pfam" id="PF00536">
    <property type="entry name" value="SAM_1"/>
    <property type="match status" value="1"/>
</dbReference>
<proteinExistence type="predicted"/>
<keyword evidence="4" id="KW-1185">Reference proteome</keyword>
<reference evidence="3" key="1">
    <citation type="submission" date="2023-11" db="EMBL/GenBank/DDBJ databases">
        <title>Genome assemblies of two species of porcelain crab, Petrolisthes cinctipes and Petrolisthes manimaculis (Anomura: Porcellanidae).</title>
        <authorList>
            <person name="Angst P."/>
        </authorList>
    </citation>
    <scope>NUCLEOTIDE SEQUENCE</scope>
    <source>
        <strain evidence="3">PB745_02</strain>
        <tissue evidence="3">Gill</tissue>
    </source>
</reference>
<feature type="region of interest" description="Disordered" evidence="1">
    <location>
        <begin position="1075"/>
        <end position="1103"/>
    </location>
</feature>
<feature type="domain" description="SAM" evidence="2">
    <location>
        <begin position="1129"/>
        <end position="1193"/>
    </location>
</feature>
<feature type="compositionally biased region" description="Gly residues" evidence="1">
    <location>
        <begin position="800"/>
        <end position="822"/>
    </location>
</feature>
<feature type="compositionally biased region" description="Polar residues" evidence="1">
    <location>
        <begin position="830"/>
        <end position="857"/>
    </location>
</feature>
<organism evidence="3 4">
    <name type="scientific">Petrolisthes manimaculis</name>
    <dbReference type="NCBI Taxonomy" id="1843537"/>
    <lineage>
        <taxon>Eukaryota</taxon>
        <taxon>Metazoa</taxon>
        <taxon>Ecdysozoa</taxon>
        <taxon>Arthropoda</taxon>
        <taxon>Crustacea</taxon>
        <taxon>Multicrustacea</taxon>
        <taxon>Malacostraca</taxon>
        <taxon>Eumalacostraca</taxon>
        <taxon>Eucarida</taxon>
        <taxon>Decapoda</taxon>
        <taxon>Pleocyemata</taxon>
        <taxon>Anomura</taxon>
        <taxon>Galatheoidea</taxon>
        <taxon>Porcellanidae</taxon>
        <taxon>Petrolisthes</taxon>
    </lineage>
</organism>
<feature type="compositionally biased region" description="Low complexity" evidence="1">
    <location>
        <begin position="29"/>
        <end position="49"/>
    </location>
</feature>
<dbReference type="EMBL" id="JAWZYT010004439">
    <property type="protein sequence ID" value="KAK4293842.1"/>
    <property type="molecule type" value="Genomic_DNA"/>
</dbReference>
<accession>A0AAE1NRB1</accession>
<protein>
    <recommendedName>
        <fullName evidence="2">SAM domain-containing protein</fullName>
    </recommendedName>
</protein>
<feature type="compositionally biased region" description="Polar residues" evidence="1">
    <location>
        <begin position="405"/>
        <end position="415"/>
    </location>
</feature>
<feature type="region of interest" description="Disordered" evidence="1">
    <location>
        <begin position="352"/>
        <end position="431"/>
    </location>
</feature>
<gene>
    <name evidence="3" type="ORF">Pmani_033484</name>
</gene>
<feature type="compositionally biased region" description="Gly residues" evidence="1">
    <location>
        <begin position="1076"/>
        <end position="1101"/>
    </location>
</feature>
<evidence type="ECO:0000259" key="2">
    <source>
        <dbReference type="SMART" id="SM00454"/>
    </source>
</evidence>
<dbReference type="CDD" id="cd09487">
    <property type="entry name" value="SAM_superfamily"/>
    <property type="match status" value="1"/>
</dbReference>